<evidence type="ECO:0000256" key="1">
    <source>
        <dbReference type="SAM" id="MobiDB-lite"/>
    </source>
</evidence>
<dbReference type="Proteomes" id="UP000003963">
    <property type="component" value="Unassembled WGS sequence"/>
</dbReference>
<feature type="compositionally biased region" description="Pro residues" evidence="1">
    <location>
        <begin position="26"/>
        <end position="38"/>
    </location>
</feature>
<keyword evidence="3" id="KW-1185">Reference proteome</keyword>
<accession>D9WAW4</accession>
<name>D9WAW4_9ACTN</name>
<proteinExistence type="predicted"/>
<gene>
    <name evidence="2" type="ORF">SSOG_00470</name>
</gene>
<evidence type="ECO:0000313" key="3">
    <source>
        <dbReference type="Proteomes" id="UP000003963"/>
    </source>
</evidence>
<organism evidence="2 3">
    <name type="scientific">Streptomyces himastatinicus ATCC 53653</name>
    <dbReference type="NCBI Taxonomy" id="457427"/>
    <lineage>
        <taxon>Bacteria</taxon>
        <taxon>Bacillati</taxon>
        <taxon>Actinomycetota</taxon>
        <taxon>Actinomycetes</taxon>
        <taxon>Kitasatosporales</taxon>
        <taxon>Streptomycetaceae</taxon>
        <taxon>Streptomyces</taxon>
        <taxon>Streptomyces violaceusniger group</taxon>
    </lineage>
</organism>
<dbReference type="EMBL" id="GG657754">
    <property type="protein sequence ID" value="EFL20758.1"/>
    <property type="molecule type" value="Genomic_DNA"/>
</dbReference>
<dbReference type="AlphaFoldDB" id="D9WAW4"/>
<sequence>MTLTIGELVGCIDLDASGATLQLLDPPAPKAAPTPPKLRPSGSWRPSSPPRHSHTKGDPLMSDNAQLALCRSKSHRRR</sequence>
<evidence type="ECO:0000313" key="2">
    <source>
        <dbReference type="EMBL" id="EFL20758.1"/>
    </source>
</evidence>
<protein>
    <submittedName>
        <fullName evidence="2">Uncharacterized protein</fullName>
    </submittedName>
</protein>
<dbReference type="HOGENOM" id="CLU_2620541_0_0_11"/>
<dbReference type="STRING" id="457427.SSOG_00470"/>
<feature type="region of interest" description="Disordered" evidence="1">
    <location>
        <begin position="24"/>
        <end position="78"/>
    </location>
</feature>
<reference evidence="2 3" key="1">
    <citation type="submission" date="2009-02" db="EMBL/GenBank/DDBJ databases">
        <title>Annotation of Streptomyces hygroscopicus strain ATCC 53653.</title>
        <authorList>
            <consortium name="The Broad Institute Genome Sequencing Platform"/>
            <consortium name="Broad Institute Microbial Sequencing Center"/>
            <person name="Fischbach M."/>
            <person name="Godfrey P."/>
            <person name="Ward D."/>
            <person name="Young S."/>
            <person name="Zeng Q."/>
            <person name="Koehrsen M."/>
            <person name="Alvarado L."/>
            <person name="Berlin A.M."/>
            <person name="Bochicchio J."/>
            <person name="Borenstein D."/>
            <person name="Chapman S.B."/>
            <person name="Chen Z."/>
            <person name="Engels R."/>
            <person name="Freedman E."/>
            <person name="Gellesch M."/>
            <person name="Goldberg J."/>
            <person name="Griggs A."/>
            <person name="Gujja S."/>
            <person name="Heilman E.R."/>
            <person name="Heiman D.I."/>
            <person name="Hepburn T.A."/>
            <person name="Howarth C."/>
            <person name="Jen D."/>
            <person name="Larson L."/>
            <person name="Lewis B."/>
            <person name="Mehta T."/>
            <person name="Park D."/>
            <person name="Pearson M."/>
            <person name="Richards J."/>
            <person name="Roberts A."/>
            <person name="Saif S."/>
            <person name="Shea T.D."/>
            <person name="Shenoy N."/>
            <person name="Sisk P."/>
            <person name="Stolte C."/>
            <person name="Sykes S.N."/>
            <person name="Thomson T."/>
            <person name="Walk T."/>
            <person name="White J."/>
            <person name="Yandava C."/>
            <person name="Straight P."/>
            <person name="Clardy J."/>
            <person name="Hung D."/>
            <person name="Kolter R."/>
            <person name="Mekalanos J."/>
            <person name="Walker S."/>
            <person name="Walsh C.T."/>
            <person name="Wieland-Brown L.C."/>
            <person name="Haas B."/>
            <person name="Nusbaum C."/>
            <person name="Birren B."/>
        </authorList>
    </citation>
    <scope>NUCLEOTIDE SEQUENCE [LARGE SCALE GENOMIC DNA]</scope>
    <source>
        <strain evidence="2 3">ATCC 53653</strain>
    </source>
</reference>